<dbReference type="EMBL" id="WNYA01074520">
    <property type="protein sequence ID" value="KAG8535219.1"/>
    <property type="molecule type" value="Genomic_DNA"/>
</dbReference>
<evidence type="ECO:0008006" key="3">
    <source>
        <dbReference type="Google" id="ProtNLM"/>
    </source>
</evidence>
<proteinExistence type="predicted"/>
<accession>A0AAV6YCE2</accession>
<comment type="caution">
    <text evidence="1">The sequence shown here is derived from an EMBL/GenBank/DDBJ whole genome shotgun (WGS) entry which is preliminary data.</text>
</comment>
<evidence type="ECO:0000313" key="2">
    <source>
        <dbReference type="Proteomes" id="UP000824782"/>
    </source>
</evidence>
<dbReference type="AlphaFoldDB" id="A0AAV6YCE2"/>
<keyword evidence="2" id="KW-1185">Reference proteome</keyword>
<gene>
    <name evidence="1" type="ORF">GDO81_029135</name>
</gene>
<name>A0AAV6YCE2_ENGPU</name>
<protein>
    <recommendedName>
        <fullName evidence="3">Transposase</fullName>
    </recommendedName>
</protein>
<evidence type="ECO:0000313" key="1">
    <source>
        <dbReference type="EMBL" id="KAG8535219.1"/>
    </source>
</evidence>
<reference evidence="1" key="1">
    <citation type="thesis" date="2020" institute="ProQuest LLC" country="789 East Eisenhower Parkway, Ann Arbor, MI, USA">
        <title>Comparative Genomics and Chromosome Evolution.</title>
        <authorList>
            <person name="Mudd A.B."/>
        </authorList>
    </citation>
    <scope>NUCLEOTIDE SEQUENCE</scope>
    <source>
        <strain evidence="1">237g6f4</strain>
        <tissue evidence="1">Blood</tissue>
    </source>
</reference>
<organism evidence="1 2">
    <name type="scientific">Engystomops pustulosus</name>
    <name type="common">Tungara frog</name>
    <name type="synonym">Physalaemus pustulosus</name>
    <dbReference type="NCBI Taxonomy" id="76066"/>
    <lineage>
        <taxon>Eukaryota</taxon>
        <taxon>Metazoa</taxon>
        <taxon>Chordata</taxon>
        <taxon>Craniata</taxon>
        <taxon>Vertebrata</taxon>
        <taxon>Euteleostomi</taxon>
        <taxon>Amphibia</taxon>
        <taxon>Batrachia</taxon>
        <taxon>Anura</taxon>
        <taxon>Neobatrachia</taxon>
        <taxon>Hyloidea</taxon>
        <taxon>Leptodactylidae</taxon>
        <taxon>Leiuperinae</taxon>
        <taxon>Engystomops</taxon>
    </lineage>
</organism>
<dbReference type="Proteomes" id="UP000824782">
    <property type="component" value="Unassembled WGS sequence"/>
</dbReference>
<sequence>MSEHLRIMRSKELLKKLKELWQGNWSGQSYKRISAALFNWKKFGTTTLPRPGCPVKLSNLGRKALVKEVEKNLRITVAELQRCGREMEASPQCKT</sequence>